<evidence type="ECO:0000313" key="1">
    <source>
        <dbReference type="EMBL" id="SVC38364.1"/>
    </source>
</evidence>
<protein>
    <submittedName>
        <fullName evidence="1">Uncharacterized protein</fullName>
    </submittedName>
</protein>
<gene>
    <name evidence="1" type="ORF">METZ01_LOCUS291218</name>
</gene>
<dbReference type="AlphaFoldDB" id="A0A382LNJ0"/>
<sequence length="26" mass="3041">MISLFFIAVLLEKVDVSSRYLKPKKD</sequence>
<reference evidence="1" key="1">
    <citation type="submission" date="2018-05" db="EMBL/GenBank/DDBJ databases">
        <authorList>
            <person name="Lanie J.A."/>
            <person name="Ng W.-L."/>
            <person name="Kazmierczak K.M."/>
            <person name="Andrzejewski T.M."/>
            <person name="Davidsen T.M."/>
            <person name="Wayne K.J."/>
            <person name="Tettelin H."/>
            <person name="Glass J.I."/>
            <person name="Rusch D."/>
            <person name="Podicherti R."/>
            <person name="Tsui H.-C.T."/>
            <person name="Winkler M.E."/>
        </authorList>
    </citation>
    <scope>NUCLEOTIDE SEQUENCE</scope>
</reference>
<dbReference type="EMBL" id="UINC01088284">
    <property type="protein sequence ID" value="SVC38364.1"/>
    <property type="molecule type" value="Genomic_DNA"/>
</dbReference>
<organism evidence="1">
    <name type="scientific">marine metagenome</name>
    <dbReference type="NCBI Taxonomy" id="408172"/>
    <lineage>
        <taxon>unclassified sequences</taxon>
        <taxon>metagenomes</taxon>
        <taxon>ecological metagenomes</taxon>
    </lineage>
</organism>
<accession>A0A382LNJ0</accession>
<proteinExistence type="predicted"/>
<name>A0A382LNJ0_9ZZZZ</name>